<evidence type="ECO:0000256" key="1">
    <source>
        <dbReference type="SAM" id="SignalP"/>
    </source>
</evidence>
<evidence type="ECO:0000313" key="3">
    <source>
        <dbReference type="EMBL" id="AYW50689.1"/>
    </source>
</evidence>
<name>A0A3G5FK63_TETHA</name>
<dbReference type="AlphaFoldDB" id="A0A3G5FK63"/>
<feature type="chain" id="PRO_5038392310" evidence="1">
    <location>
        <begin position="23"/>
        <end position="307"/>
    </location>
</feature>
<reference evidence="3 4" key="1">
    <citation type="journal article" date="2012" name="Int. J. Syst. Evol. Microbiol.">
        <title>Characterization of Tetragenococcus strains from sugar thick juice reveals a novel species, Tetragenococcus osmophilus sp. nov., and divides Tetragenococcus halophilus into two subspecies, T. halophilus subsp. halophilus subsp. nov. and T. halophilus subsp. flandriensis subsp. nov.</title>
        <authorList>
            <person name="Juste A."/>
            <person name="Van Trappen S."/>
            <person name="Verreth C."/>
            <person name="Cleenwerck I."/>
            <person name="De Vos P."/>
            <person name="Lievens B."/>
            <person name="Willems K.A."/>
        </authorList>
    </citation>
    <scope>NUCLEOTIDE SEQUENCE [LARGE SCALE GENOMIC DNA]</scope>
    <source>
        <strain evidence="3 4">LMG 26042</strain>
    </source>
</reference>
<evidence type="ECO:0000259" key="2">
    <source>
        <dbReference type="Pfam" id="PF04069"/>
    </source>
</evidence>
<dbReference type="SUPFAM" id="SSF53850">
    <property type="entry name" value="Periplasmic binding protein-like II"/>
    <property type="match status" value="1"/>
</dbReference>
<dbReference type="InterPro" id="IPR007210">
    <property type="entry name" value="ABC_Gly_betaine_transp_sub-bd"/>
</dbReference>
<dbReference type="EMBL" id="CP027768">
    <property type="protein sequence ID" value="AYW50689.1"/>
    <property type="molecule type" value="Genomic_DNA"/>
</dbReference>
<feature type="signal peptide" evidence="1">
    <location>
        <begin position="1"/>
        <end position="22"/>
    </location>
</feature>
<dbReference type="Gene3D" id="3.40.190.10">
    <property type="entry name" value="Periplasmic binding protein-like II"/>
    <property type="match status" value="1"/>
</dbReference>
<organism evidence="3 4">
    <name type="scientific">Tetragenococcus halophilus</name>
    <name type="common">Pediococcus halophilus</name>
    <dbReference type="NCBI Taxonomy" id="51669"/>
    <lineage>
        <taxon>Bacteria</taxon>
        <taxon>Bacillati</taxon>
        <taxon>Bacillota</taxon>
        <taxon>Bacilli</taxon>
        <taxon>Lactobacillales</taxon>
        <taxon>Enterococcaceae</taxon>
        <taxon>Tetragenococcus</taxon>
    </lineage>
</organism>
<dbReference type="Gene3D" id="3.40.190.120">
    <property type="entry name" value="Osmoprotection protein (prox), domain 2"/>
    <property type="match status" value="1"/>
</dbReference>
<keyword evidence="1" id="KW-0732">Signal</keyword>
<evidence type="ECO:0000313" key="4">
    <source>
        <dbReference type="Proteomes" id="UP000280475"/>
    </source>
</evidence>
<protein>
    <submittedName>
        <fullName evidence="3">Osmoprotectant ABC transporter substrate-binding protein</fullName>
    </submittedName>
</protein>
<dbReference type="CDD" id="cd13608">
    <property type="entry name" value="PBP2_OpuCC_like"/>
    <property type="match status" value="1"/>
</dbReference>
<dbReference type="GO" id="GO:0043190">
    <property type="term" value="C:ATP-binding cassette (ABC) transporter complex"/>
    <property type="evidence" value="ECO:0007669"/>
    <property type="project" value="InterPro"/>
</dbReference>
<gene>
    <name evidence="3" type="ORF">C7H83_09545</name>
</gene>
<dbReference type="GO" id="GO:0022857">
    <property type="term" value="F:transmembrane transporter activity"/>
    <property type="evidence" value="ECO:0007669"/>
    <property type="project" value="InterPro"/>
</dbReference>
<accession>A0A3G5FK63</accession>
<proteinExistence type="predicted"/>
<dbReference type="Proteomes" id="UP000280475">
    <property type="component" value="Chromosome"/>
</dbReference>
<dbReference type="PROSITE" id="PS51257">
    <property type="entry name" value="PROKAR_LIPOPROTEIN"/>
    <property type="match status" value="1"/>
</dbReference>
<sequence>MMKKIKSIFFLLSCFIFLSACSSLPGLPSNKDDHVISISGGITTETQILAGLVDGMIEHYTDYETSVINNLGTAQIDQQALNNGDVDISAGRYTGTDITTILKMDAIKDPKKAFDVSKEELKSRYNQVRFPSYGFDNTFAFMVREDTAEKYDLEKVSDLEEISDQLTVGTDRPWLTRVGDGYQGFIQEYGFDFATMLPMQIGLVYDAVASGSVDLVLGYSTDGRVASNNLVILEDDHQFFPPYDATMIVKQELLDQYPECKEILDKLVDTIDTKTMQELNYQADNDLVEPSIVARQFLQENNYFEDN</sequence>
<feature type="domain" description="ABC-type glycine betaine transport system substrate-binding" evidence="2">
    <location>
        <begin position="37"/>
        <end position="300"/>
    </location>
</feature>
<dbReference type="Pfam" id="PF04069">
    <property type="entry name" value="OpuAC"/>
    <property type="match status" value="1"/>
</dbReference>